<dbReference type="InterPro" id="IPR007627">
    <property type="entry name" value="RNA_pol_sigma70_r2"/>
</dbReference>
<organism evidence="2 3">
    <name type="scientific">Virgibacillus halodenitrificans</name>
    <name type="common">Bacillus halodenitrificans</name>
    <dbReference type="NCBI Taxonomy" id="1482"/>
    <lineage>
        <taxon>Bacteria</taxon>
        <taxon>Bacillati</taxon>
        <taxon>Bacillota</taxon>
        <taxon>Bacilli</taxon>
        <taxon>Bacillales</taxon>
        <taxon>Bacillaceae</taxon>
        <taxon>Virgibacillus</taxon>
    </lineage>
</organism>
<dbReference type="AlphaFoldDB" id="A0AAC9NMQ8"/>
<evidence type="ECO:0000313" key="3">
    <source>
        <dbReference type="Proteomes" id="UP000182945"/>
    </source>
</evidence>
<dbReference type="EMBL" id="CP017962">
    <property type="protein sequence ID" value="APC49931.1"/>
    <property type="molecule type" value="Genomic_DNA"/>
</dbReference>
<protein>
    <recommendedName>
        <fullName evidence="1">RNA polymerase sigma-70 region 2 domain-containing protein</fullName>
    </recommendedName>
</protein>
<dbReference type="SUPFAM" id="SSF88946">
    <property type="entry name" value="Sigma2 domain of RNA polymerase sigma factors"/>
    <property type="match status" value="1"/>
</dbReference>
<gene>
    <name evidence="2" type="ORF">BME96_17755</name>
</gene>
<proteinExistence type="predicted"/>
<feature type="domain" description="RNA polymerase sigma-70 region 2" evidence="1">
    <location>
        <begin position="34"/>
        <end position="79"/>
    </location>
</feature>
<evidence type="ECO:0000259" key="1">
    <source>
        <dbReference type="Pfam" id="PF04542"/>
    </source>
</evidence>
<dbReference type="Pfam" id="PF04542">
    <property type="entry name" value="Sigma70_r2"/>
    <property type="match status" value="1"/>
</dbReference>
<sequence>MFETHFSFEEILEQNERRIHYQINQLHIRDVNQEYYSEGLVALWNAYKTYKPDKGPMATYFNYTIRNRLIDQLRKERRRLDVQEFYLLNYKSDYCNGNHQRNNSGNNLAIRREAASLVEDNVFWKQLKANLTANQWKWIYFHIMDGMTLTDIAIQENTTLEAVKSWGKQVRKKLRNEAFRKKVQWKI</sequence>
<reference evidence="2 3" key="1">
    <citation type="submission" date="2016-11" db="EMBL/GenBank/DDBJ databases">
        <title>Complete genome sequencing of Virgibacillus halodenitrificans PDB-F2.</title>
        <authorList>
            <person name="Sun Z."/>
            <person name="Zhou Y."/>
            <person name="Li H."/>
        </authorList>
    </citation>
    <scope>NUCLEOTIDE SEQUENCE [LARGE SCALE GENOMIC DNA]</scope>
    <source>
        <strain evidence="2 3">PDB-F2</strain>
    </source>
</reference>
<dbReference type="NCBIfam" id="TIGR02937">
    <property type="entry name" value="sigma70-ECF"/>
    <property type="match status" value="1"/>
</dbReference>
<dbReference type="KEGG" id="vhl:BME96_17755"/>
<dbReference type="InterPro" id="IPR013324">
    <property type="entry name" value="RNA_pol_sigma_r3/r4-like"/>
</dbReference>
<dbReference type="GeneID" id="71516256"/>
<name>A0AAC9NMQ8_VIRHA</name>
<dbReference type="SUPFAM" id="SSF88659">
    <property type="entry name" value="Sigma3 and sigma4 domains of RNA polymerase sigma factors"/>
    <property type="match status" value="1"/>
</dbReference>
<dbReference type="RefSeq" id="WP_071649801.1">
    <property type="nucleotide sequence ID" value="NZ_CP017962.1"/>
</dbReference>
<dbReference type="InterPro" id="IPR013325">
    <property type="entry name" value="RNA_pol_sigma_r2"/>
</dbReference>
<accession>A0AAC9NMQ8</accession>
<dbReference type="GO" id="GO:0003700">
    <property type="term" value="F:DNA-binding transcription factor activity"/>
    <property type="evidence" value="ECO:0007669"/>
    <property type="project" value="InterPro"/>
</dbReference>
<dbReference type="InterPro" id="IPR014284">
    <property type="entry name" value="RNA_pol_sigma-70_dom"/>
</dbReference>
<evidence type="ECO:0000313" key="2">
    <source>
        <dbReference type="EMBL" id="APC49931.1"/>
    </source>
</evidence>
<dbReference type="Gene3D" id="1.10.1740.10">
    <property type="match status" value="1"/>
</dbReference>
<dbReference type="Proteomes" id="UP000182945">
    <property type="component" value="Chromosome"/>
</dbReference>
<dbReference type="GO" id="GO:0006352">
    <property type="term" value="P:DNA-templated transcription initiation"/>
    <property type="evidence" value="ECO:0007669"/>
    <property type="project" value="InterPro"/>
</dbReference>